<accession>D7KRW3</accession>
<dbReference type="Proteomes" id="UP000008694">
    <property type="component" value="Unassembled WGS sequence"/>
</dbReference>
<dbReference type="HOGENOM" id="CLU_2779281_0_0_1"/>
<dbReference type="Gramene" id="Al_scaffold_0002_1030">
    <property type="protein sequence ID" value="Al_scaffold_0002_1030"/>
    <property type="gene ID" value="Al_scaffold_0002_1030"/>
</dbReference>
<reference evidence="2" key="1">
    <citation type="journal article" date="2011" name="Nat. Genet.">
        <title>The Arabidopsis lyrata genome sequence and the basis of rapid genome size change.</title>
        <authorList>
            <person name="Hu T.T."/>
            <person name="Pattyn P."/>
            <person name="Bakker E.G."/>
            <person name="Cao J."/>
            <person name="Cheng J.-F."/>
            <person name="Clark R.M."/>
            <person name="Fahlgren N."/>
            <person name="Fawcett J.A."/>
            <person name="Grimwood J."/>
            <person name="Gundlach H."/>
            <person name="Haberer G."/>
            <person name="Hollister J.D."/>
            <person name="Ossowski S."/>
            <person name="Ottilar R.P."/>
            <person name="Salamov A.A."/>
            <person name="Schneeberger K."/>
            <person name="Spannagl M."/>
            <person name="Wang X."/>
            <person name="Yang L."/>
            <person name="Nasrallah M.E."/>
            <person name="Bergelson J."/>
            <person name="Carrington J.C."/>
            <person name="Gaut B.S."/>
            <person name="Schmutz J."/>
            <person name="Mayer K.F.X."/>
            <person name="Van de Peer Y."/>
            <person name="Grigoriev I.V."/>
            <person name="Nordborg M."/>
            <person name="Weigel D."/>
            <person name="Guo Y.-L."/>
        </authorList>
    </citation>
    <scope>NUCLEOTIDE SEQUENCE [LARGE SCALE GENOMIC DNA]</scope>
    <source>
        <strain evidence="2">cv. MN47</strain>
    </source>
</reference>
<dbReference type="EMBL" id="GL348714">
    <property type="protein sequence ID" value="EFH63180.1"/>
    <property type="molecule type" value="Genomic_DNA"/>
</dbReference>
<keyword evidence="2" id="KW-1185">Reference proteome</keyword>
<proteinExistence type="predicted"/>
<evidence type="ECO:0000313" key="1">
    <source>
        <dbReference type="EMBL" id="EFH63180.1"/>
    </source>
</evidence>
<protein>
    <submittedName>
        <fullName evidence="1">Predicted protein</fullName>
    </submittedName>
</protein>
<evidence type="ECO:0000313" key="2">
    <source>
        <dbReference type="Proteomes" id="UP000008694"/>
    </source>
</evidence>
<gene>
    <name evidence="1" type="ORF">ARALYDRAFT_675880</name>
</gene>
<name>D7KRW3_ARALL</name>
<dbReference type="AlphaFoldDB" id="D7KRW3"/>
<sequence>MGMRSSIYIHIKNQRVLKAKGDKVNRSNPRLHHESVHYLQIHVEVKVRSKVWLINEGEEMSSNLKLHSK</sequence>
<organism evidence="2">
    <name type="scientific">Arabidopsis lyrata subsp. lyrata</name>
    <name type="common">Lyre-leaved rock-cress</name>
    <dbReference type="NCBI Taxonomy" id="81972"/>
    <lineage>
        <taxon>Eukaryota</taxon>
        <taxon>Viridiplantae</taxon>
        <taxon>Streptophyta</taxon>
        <taxon>Embryophyta</taxon>
        <taxon>Tracheophyta</taxon>
        <taxon>Spermatophyta</taxon>
        <taxon>Magnoliopsida</taxon>
        <taxon>eudicotyledons</taxon>
        <taxon>Gunneridae</taxon>
        <taxon>Pentapetalae</taxon>
        <taxon>rosids</taxon>
        <taxon>malvids</taxon>
        <taxon>Brassicales</taxon>
        <taxon>Brassicaceae</taxon>
        <taxon>Camelineae</taxon>
        <taxon>Arabidopsis</taxon>
    </lineage>
</organism>